<keyword evidence="3" id="KW-0808">Transferase</keyword>
<dbReference type="PROSITE" id="PS50042">
    <property type="entry name" value="CNMP_BINDING_3"/>
    <property type="match status" value="1"/>
</dbReference>
<evidence type="ECO:0000313" key="13">
    <source>
        <dbReference type="Proteomes" id="UP001165082"/>
    </source>
</evidence>
<sequence>MGGAVSVQNPEELFNKDEDVEATGAKTLDGSNVNSNGMENLHISEISDTQTEIEGSDRGQGIVHSRDSESSGNVRPKKRGFHGGGAGGSRREDLEGMVKNTLHEQAVFGSPGGGSRNIGESSDSSGIAASTGSYGSIRSLGNSSTSQSRSKVFSTGLSDFLTKHVLADKQDESLRTAENSFTRKSEAAVLAMKMAMDHFMFEGTHNLVRQMFVQELEEKKNVKGDVICRQGEPGDKLYIVESGSISFHIDNAYVGSQSTGGVFGELSLIYGIDRCATAECVSDCVLWELGVRGFRRIQSTLAMQSLENSYRSAQRTLSGLSRESIRTENAWSRIGVKFDDLDKIDMIGHGTFGCVFRAKNKETGKVYALKELSKRDLSDANQTLRPVAERNVLRELSDSMFVVKLFDTFATNDSLFFLTEYVPCGDLMSLMVKLVALKDEVARFFTACIASAIKDTHEKGFVHRDIKPENCLVCKNGYVKVADFGLAKRLPAVVEMGKGRTEISLLAFTMCGTPEFMAPEFCMSVGYDKMADWWR</sequence>
<feature type="compositionally biased region" description="Polar residues" evidence="9">
    <location>
        <begin position="29"/>
        <end position="38"/>
    </location>
</feature>
<protein>
    <recommendedName>
        <fullName evidence="14">cGMP-dependent protein kinase</fullName>
    </recommendedName>
</protein>
<dbReference type="Gene3D" id="1.10.510.10">
    <property type="entry name" value="Transferase(Phosphotransferase) domain 1"/>
    <property type="match status" value="1"/>
</dbReference>
<dbReference type="PROSITE" id="PS50011">
    <property type="entry name" value="PROTEIN_KINASE_DOM"/>
    <property type="match status" value="1"/>
</dbReference>
<dbReference type="SUPFAM" id="SSF51206">
    <property type="entry name" value="cAMP-binding domain-like"/>
    <property type="match status" value="1"/>
</dbReference>
<dbReference type="Gene3D" id="2.60.120.10">
    <property type="entry name" value="Jelly Rolls"/>
    <property type="match status" value="1"/>
</dbReference>
<dbReference type="InterPro" id="IPR008271">
    <property type="entry name" value="Ser/Thr_kinase_AS"/>
</dbReference>
<evidence type="ECO:0000256" key="1">
    <source>
        <dbReference type="ARBA" id="ARBA00022527"/>
    </source>
</evidence>
<organism evidence="12 13">
    <name type="scientific">Triparma retinervis</name>
    <dbReference type="NCBI Taxonomy" id="2557542"/>
    <lineage>
        <taxon>Eukaryota</taxon>
        <taxon>Sar</taxon>
        <taxon>Stramenopiles</taxon>
        <taxon>Ochrophyta</taxon>
        <taxon>Bolidophyceae</taxon>
        <taxon>Parmales</taxon>
        <taxon>Triparmaceae</taxon>
        <taxon>Triparma</taxon>
    </lineage>
</organism>
<dbReference type="Gene3D" id="3.30.200.20">
    <property type="entry name" value="Phosphorylase Kinase, domain 1"/>
    <property type="match status" value="1"/>
</dbReference>
<keyword evidence="2" id="KW-0140">cGMP</keyword>
<dbReference type="GO" id="GO:0004691">
    <property type="term" value="F:cAMP-dependent protein kinase activity"/>
    <property type="evidence" value="ECO:0007669"/>
    <property type="project" value="TreeGrafter"/>
</dbReference>
<gene>
    <name evidence="12" type="ORF">TrRE_jg5388</name>
</gene>
<dbReference type="SMART" id="SM00100">
    <property type="entry name" value="cNMP"/>
    <property type="match status" value="1"/>
</dbReference>
<accession>A0A9W7DPQ0</accession>
<dbReference type="InterPro" id="IPR018488">
    <property type="entry name" value="cNMP-bd_CS"/>
</dbReference>
<feature type="domain" description="Protein kinase" evidence="10">
    <location>
        <begin position="341"/>
        <end position="535"/>
    </location>
</feature>
<evidence type="ECO:0000256" key="8">
    <source>
        <dbReference type="PROSITE-ProRule" id="PRU10141"/>
    </source>
</evidence>
<dbReference type="EMBL" id="BRXZ01000660">
    <property type="protein sequence ID" value="GMH50087.1"/>
    <property type="molecule type" value="Genomic_DNA"/>
</dbReference>
<evidence type="ECO:0000259" key="11">
    <source>
        <dbReference type="PROSITE" id="PS50042"/>
    </source>
</evidence>
<dbReference type="InterPro" id="IPR017441">
    <property type="entry name" value="Protein_kinase_ATP_BS"/>
</dbReference>
<evidence type="ECO:0000256" key="5">
    <source>
        <dbReference type="ARBA" id="ARBA00022777"/>
    </source>
</evidence>
<dbReference type="Pfam" id="PF00027">
    <property type="entry name" value="cNMP_binding"/>
    <property type="match status" value="1"/>
</dbReference>
<evidence type="ECO:0000256" key="9">
    <source>
        <dbReference type="SAM" id="MobiDB-lite"/>
    </source>
</evidence>
<dbReference type="PROSITE" id="PS00888">
    <property type="entry name" value="CNMP_BINDING_1"/>
    <property type="match status" value="1"/>
</dbReference>
<keyword evidence="4 8" id="KW-0547">Nucleotide-binding</keyword>
<proteinExistence type="predicted"/>
<comment type="caution">
    <text evidence="12">The sequence shown here is derived from an EMBL/GenBank/DDBJ whole genome shotgun (WGS) entry which is preliminary data.</text>
</comment>
<dbReference type="AlphaFoldDB" id="A0A9W7DPQ0"/>
<name>A0A9W7DPQ0_9STRA</name>
<feature type="compositionally biased region" description="Polar residues" evidence="9">
    <location>
        <begin position="118"/>
        <end position="129"/>
    </location>
</feature>
<dbReference type="GO" id="GO:0005952">
    <property type="term" value="C:cAMP-dependent protein kinase complex"/>
    <property type="evidence" value="ECO:0007669"/>
    <property type="project" value="TreeGrafter"/>
</dbReference>
<dbReference type="PANTHER" id="PTHR24353:SF143">
    <property type="entry name" value="PROTEIN KINASE DOMAIN-CONTAINING PROTEIN"/>
    <property type="match status" value="1"/>
</dbReference>
<keyword evidence="1" id="KW-0723">Serine/threonine-protein kinase</keyword>
<keyword evidence="6 8" id="KW-0067">ATP-binding</keyword>
<dbReference type="InterPro" id="IPR011009">
    <property type="entry name" value="Kinase-like_dom_sf"/>
</dbReference>
<keyword evidence="7" id="KW-0142">cGMP-binding</keyword>
<dbReference type="Pfam" id="PF00069">
    <property type="entry name" value="Pkinase"/>
    <property type="match status" value="1"/>
</dbReference>
<evidence type="ECO:0000256" key="2">
    <source>
        <dbReference type="ARBA" id="ARBA00022535"/>
    </source>
</evidence>
<dbReference type="OrthoDB" id="10344432at2759"/>
<evidence type="ECO:0000259" key="10">
    <source>
        <dbReference type="PROSITE" id="PS50011"/>
    </source>
</evidence>
<dbReference type="GO" id="GO:0030553">
    <property type="term" value="F:cGMP binding"/>
    <property type="evidence" value="ECO:0007669"/>
    <property type="project" value="UniProtKB-KW"/>
</dbReference>
<dbReference type="InterPro" id="IPR000719">
    <property type="entry name" value="Prot_kinase_dom"/>
</dbReference>
<feature type="region of interest" description="Disordered" evidence="9">
    <location>
        <begin position="106"/>
        <end position="129"/>
    </location>
</feature>
<dbReference type="InterPro" id="IPR018490">
    <property type="entry name" value="cNMP-bd_dom_sf"/>
</dbReference>
<feature type="region of interest" description="Disordered" evidence="9">
    <location>
        <begin position="1"/>
        <end position="92"/>
    </location>
</feature>
<dbReference type="CDD" id="cd00038">
    <property type="entry name" value="CAP_ED"/>
    <property type="match status" value="1"/>
</dbReference>
<dbReference type="Proteomes" id="UP001165082">
    <property type="component" value="Unassembled WGS sequence"/>
</dbReference>
<feature type="binding site" evidence="8">
    <location>
        <position position="370"/>
    </location>
    <ligand>
        <name>ATP</name>
        <dbReference type="ChEBI" id="CHEBI:30616"/>
    </ligand>
</feature>
<dbReference type="SMART" id="SM00220">
    <property type="entry name" value="S_TKc"/>
    <property type="match status" value="1"/>
</dbReference>
<evidence type="ECO:0008006" key="14">
    <source>
        <dbReference type="Google" id="ProtNLM"/>
    </source>
</evidence>
<evidence type="ECO:0000313" key="12">
    <source>
        <dbReference type="EMBL" id="GMH50087.1"/>
    </source>
</evidence>
<evidence type="ECO:0000256" key="6">
    <source>
        <dbReference type="ARBA" id="ARBA00022840"/>
    </source>
</evidence>
<dbReference type="GO" id="GO:0005524">
    <property type="term" value="F:ATP binding"/>
    <property type="evidence" value="ECO:0007669"/>
    <property type="project" value="UniProtKB-UniRule"/>
</dbReference>
<keyword evidence="13" id="KW-1185">Reference proteome</keyword>
<dbReference type="PROSITE" id="PS00107">
    <property type="entry name" value="PROTEIN_KINASE_ATP"/>
    <property type="match status" value="1"/>
</dbReference>
<dbReference type="InterPro" id="IPR000595">
    <property type="entry name" value="cNMP-bd_dom"/>
</dbReference>
<dbReference type="InterPro" id="IPR014710">
    <property type="entry name" value="RmlC-like_jellyroll"/>
</dbReference>
<evidence type="ECO:0000256" key="3">
    <source>
        <dbReference type="ARBA" id="ARBA00022679"/>
    </source>
</evidence>
<dbReference type="PANTHER" id="PTHR24353">
    <property type="entry name" value="CYCLIC NUCLEOTIDE-DEPENDENT PROTEIN KINASE"/>
    <property type="match status" value="1"/>
</dbReference>
<keyword evidence="5" id="KW-0418">Kinase</keyword>
<dbReference type="SUPFAM" id="SSF56112">
    <property type="entry name" value="Protein kinase-like (PK-like)"/>
    <property type="match status" value="1"/>
</dbReference>
<evidence type="ECO:0000256" key="4">
    <source>
        <dbReference type="ARBA" id="ARBA00022741"/>
    </source>
</evidence>
<feature type="domain" description="Cyclic nucleotide-binding" evidence="11">
    <location>
        <begin position="200"/>
        <end position="297"/>
    </location>
</feature>
<dbReference type="PROSITE" id="PS00108">
    <property type="entry name" value="PROTEIN_KINASE_ST"/>
    <property type="match status" value="1"/>
</dbReference>
<reference evidence="12" key="1">
    <citation type="submission" date="2022-07" db="EMBL/GenBank/DDBJ databases">
        <title>Genome analysis of Parmales, a sister group of diatoms, reveals the evolutionary specialization of diatoms from phago-mixotrophs to photoautotrophs.</title>
        <authorList>
            <person name="Ban H."/>
            <person name="Sato S."/>
            <person name="Yoshikawa S."/>
            <person name="Kazumasa Y."/>
            <person name="Nakamura Y."/>
            <person name="Ichinomiya M."/>
            <person name="Saitoh K."/>
            <person name="Sato N."/>
            <person name="Blanc-Mathieu R."/>
            <person name="Endo H."/>
            <person name="Kuwata A."/>
            <person name="Ogata H."/>
        </authorList>
    </citation>
    <scope>NUCLEOTIDE SEQUENCE</scope>
</reference>
<evidence type="ECO:0000256" key="7">
    <source>
        <dbReference type="ARBA" id="ARBA00022992"/>
    </source>
</evidence>